<evidence type="ECO:0008006" key="3">
    <source>
        <dbReference type="Google" id="ProtNLM"/>
    </source>
</evidence>
<accession>A0A4D7JPL2</accession>
<dbReference type="EMBL" id="CP028923">
    <property type="protein sequence ID" value="QCK16567.1"/>
    <property type="molecule type" value="Genomic_DNA"/>
</dbReference>
<sequence>MTTIMKPAILILLFSVLFVSVSYSQSFETDSISKKEISRLNFMTGKWQGKGWMMGPDRQKAEFEQTENIQFKLDSTTVLIEGLGVNNGTVIHNAMAIVSYDKEEGSYNFQSYLHNGRKGEFKGELIDGKFYWYPNENMRYIIELNEQDQWFEVGEIRRDNGWFQFFEMTLNRME</sequence>
<evidence type="ECO:0000313" key="1">
    <source>
        <dbReference type="EMBL" id="QCK16567.1"/>
    </source>
</evidence>
<keyword evidence="2" id="KW-1185">Reference proteome</keyword>
<name>A0A4D7JPL2_9BACT</name>
<proteinExistence type="predicted"/>
<evidence type="ECO:0000313" key="2">
    <source>
        <dbReference type="Proteomes" id="UP000298616"/>
    </source>
</evidence>
<dbReference type="Proteomes" id="UP000298616">
    <property type="component" value="Chromosome"/>
</dbReference>
<dbReference type="AlphaFoldDB" id="A0A4D7JPL2"/>
<protein>
    <recommendedName>
        <fullName evidence="3">DUF1579 domain-containing protein</fullName>
    </recommendedName>
</protein>
<dbReference type="KEGG" id="fpf:DCC35_18450"/>
<gene>
    <name evidence="1" type="ORF">DCC35_18450</name>
</gene>
<reference evidence="1 2" key="1">
    <citation type="submission" date="2018-04" db="EMBL/GenBank/DDBJ databases">
        <title>Complete genome uncultured novel isolate.</title>
        <authorList>
            <person name="Merlino G."/>
        </authorList>
    </citation>
    <scope>NUCLEOTIDE SEQUENCE [LARGE SCALE GENOMIC DNA]</scope>
    <source>
        <strain evidence="2">R1DC9</strain>
    </source>
</reference>
<organism evidence="1 2">
    <name type="scientific">Mangrovivirga cuniculi</name>
    <dbReference type="NCBI Taxonomy" id="2715131"/>
    <lineage>
        <taxon>Bacteria</taxon>
        <taxon>Pseudomonadati</taxon>
        <taxon>Bacteroidota</taxon>
        <taxon>Cytophagia</taxon>
        <taxon>Cytophagales</taxon>
        <taxon>Mangrovivirgaceae</taxon>
        <taxon>Mangrovivirga</taxon>
    </lineage>
</organism>